<protein>
    <submittedName>
        <fullName evidence="2">Uncharacterized protein</fullName>
    </submittedName>
</protein>
<dbReference type="KEGG" id="rhi:NGR_c19100"/>
<dbReference type="AlphaFoldDB" id="C3ME05"/>
<dbReference type="OrthoDB" id="8420219at2"/>
<sequence length="147" mass="16272">MRPLLAAAFLIAASVPPAFGASQSGEPRYFVKAWLQKADKSFEHATGWCDGSYLCLLPIAEHLIELREVSGDSYLLSFKSAPPEPKPCCIFRDGSFQIWLRSGSPRVAVLFYPPYKRGEVSVTQFGRLIIVVEDLDKPNPATPTSRL</sequence>
<accession>C3ME05</accession>
<name>C3ME05_SINFN</name>
<evidence type="ECO:0000313" key="3">
    <source>
        <dbReference type="Proteomes" id="UP000001054"/>
    </source>
</evidence>
<evidence type="ECO:0000313" key="2">
    <source>
        <dbReference type="EMBL" id="ACP25674.1"/>
    </source>
</evidence>
<dbReference type="HOGENOM" id="CLU_1776199_0_0_5"/>
<dbReference type="EMBL" id="CP001389">
    <property type="protein sequence ID" value="ACP25674.1"/>
    <property type="molecule type" value="Genomic_DNA"/>
</dbReference>
<feature type="signal peptide" evidence="1">
    <location>
        <begin position="1"/>
        <end position="20"/>
    </location>
</feature>
<reference evidence="2 3" key="1">
    <citation type="journal article" date="2009" name="Appl. Environ. Microbiol.">
        <title>Rhizobium sp. strain NGR234 possesses a remarkable number of secretion systems.</title>
        <authorList>
            <person name="Schmeisser C."/>
            <person name="Liesegang H."/>
            <person name="Krysciak D."/>
            <person name="Bakkou N."/>
            <person name="Le Quere A."/>
            <person name="Wollherr A."/>
            <person name="Heinemeyer I."/>
            <person name="Morgenstern B."/>
            <person name="Pommerening-Roeser A."/>
            <person name="Flores M."/>
            <person name="Palacios R."/>
            <person name="Brenner S."/>
            <person name="Gottschalk G."/>
            <person name="Schmitz R.A."/>
            <person name="Broughton W.J."/>
            <person name="Perret X."/>
            <person name="Strittmatter A.W."/>
            <person name="Streit W.R."/>
        </authorList>
    </citation>
    <scope>NUCLEOTIDE SEQUENCE [LARGE SCALE GENOMIC DNA]</scope>
    <source>
        <strain evidence="3">NBRC 101917 / NGR234</strain>
    </source>
</reference>
<dbReference type="RefSeq" id="WP_012708438.1">
    <property type="nucleotide sequence ID" value="NC_012587.1"/>
</dbReference>
<proteinExistence type="predicted"/>
<gene>
    <name evidence="2" type="ordered locus">NGR_c19100</name>
</gene>
<organism evidence="2 3">
    <name type="scientific">Sinorhizobium fredii (strain NBRC 101917 / NGR234)</name>
    <dbReference type="NCBI Taxonomy" id="394"/>
    <lineage>
        <taxon>Bacteria</taxon>
        <taxon>Pseudomonadati</taxon>
        <taxon>Pseudomonadota</taxon>
        <taxon>Alphaproteobacteria</taxon>
        <taxon>Hyphomicrobiales</taxon>
        <taxon>Rhizobiaceae</taxon>
        <taxon>Sinorhizobium/Ensifer group</taxon>
        <taxon>Sinorhizobium</taxon>
    </lineage>
</organism>
<feature type="chain" id="PRO_5002927815" evidence="1">
    <location>
        <begin position="21"/>
        <end position="147"/>
    </location>
</feature>
<dbReference type="Proteomes" id="UP000001054">
    <property type="component" value="Chromosome"/>
</dbReference>
<keyword evidence="1" id="KW-0732">Signal</keyword>
<evidence type="ECO:0000256" key="1">
    <source>
        <dbReference type="SAM" id="SignalP"/>
    </source>
</evidence>
<keyword evidence="3" id="KW-1185">Reference proteome</keyword>